<dbReference type="EMBL" id="VUNR01000018">
    <property type="protein sequence ID" value="MSU09182.1"/>
    <property type="molecule type" value="Genomic_DNA"/>
</dbReference>
<protein>
    <submittedName>
        <fullName evidence="2">ParA family protein</fullName>
    </submittedName>
</protein>
<evidence type="ECO:0000313" key="3">
    <source>
        <dbReference type="Proteomes" id="UP000433181"/>
    </source>
</evidence>
<dbReference type="Gene3D" id="3.40.50.300">
    <property type="entry name" value="P-loop containing nucleotide triphosphate hydrolases"/>
    <property type="match status" value="1"/>
</dbReference>
<accession>A0A6I2UJJ0</accession>
<comment type="caution">
    <text evidence="2">The sequence shown here is derived from an EMBL/GenBank/DDBJ whole genome shotgun (WGS) entry which is preliminary data.</text>
</comment>
<sequence length="280" mass="31058">MTENRIKRKMRVLSICNLKGGVGKTTTAVNLAGILATDFGKRVLVIDNDQQGNASQFFQVFHPDNIGTAEILCLENEIDDCIKKTSNPNIDVVPANMNLAAANHDLISRTSGMPTQIRLREALKQVAEDYDFAIIDNGPNLEVSFINAIVSSDDFIIPVKIDKYSFYGISTLMDQIQDMSYWKPHINFVGCLVTMQHSGNQLENEGVEWLAGGHASTGNQRYKIMNTKIKYSPRVNDTTFGSELITVLSGRSQAARNYKELAAEYLEFVANNAVDDTARV</sequence>
<dbReference type="CDD" id="cd02042">
    <property type="entry name" value="ParAB_family"/>
    <property type="match status" value="1"/>
</dbReference>
<dbReference type="RefSeq" id="WP_154407352.1">
    <property type="nucleotide sequence ID" value="NZ_VUNR01000018.1"/>
</dbReference>
<feature type="domain" description="AAA" evidence="1">
    <location>
        <begin position="10"/>
        <end position="179"/>
    </location>
</feature>
<evidence type="ECO:0000313" key="2">
    <source>
        <dbReference type="EMBL" id="MSU09182.1"/>
    </source>
</evidence>
<dbReference type="InterPro" id="IPR025669">
    <property type="entry name" value="AAA_dom"/>
</dbReference>
<proteinExistence type="predicted"/>
<keyword evidence="3" id="KW-1185">Reference proteome</keyword>
<gene>
    <name evidence="2" type="ORF">FYJ84_09315</name>
</gene>
<dbReference type="InterPro" id="IPR050678">
    <property type="entry name" value="DNA_Partitioning_ATPase"/>
</dbReference>
<dbReference type="GeneID" id="96779118"/>
<dbReference type="SUPFAM" id="SSF52540">
    <property type="entry name" value="P-loop containing nucleoside triphosphate hydrolases"/>
    <property type="match status" value="1"/>
</dbReference>
<name>A0A6I2UJJ0_9FIRM</name>
<evidence type="ECO:0000259" key="1">
    <source>
        <dbReference type="Pfam" id="PF13614"/>
    </source>
</evidence>
<dbReference type="Pfam" id="PF13614">
    <property type="entry name" value="AAA_31"/>
    <property type="match status" value="1"/>
</dbReference>
<dbReference type="InterPro" id="IPR027417">
    <property type="entry name" value="P-loop_NTPase"/>
</dbReference>
<dbReference type="PANTHER" id="PTHR13696:SF52">
    <property type="entry name" value="PARA FAMILY PROTEIN CT_582"/>
    <property type="match status" value="1"/>
</dbReference>
<reference evidence="2 3" key="1">
    <citation type="submission" date="2019-08" db="EMBL/GenBank/DDBJ databases">
        <title>In-depth cultivation of the pig gut microbiome towards novel bacterial diversity and tailored functional studies.</title>
        <authorList>
            <person name="Wylensek D."/>
            <person name="Hitch T.C.A."/>
            <person name="Clavel T."/>
        </authorList>
    </citation>
    <scope>NUCLEOTIDE SEQUENCE [LARGE SCALE GENOMIC DNA]</scope>
    <source>
        <strain evidence="2 3">WCA-693-APC-5D-A</strain>
    </source>
</reference>
<dbReference type="AlphaFoldDB" id="A0A6I2UJJ0"/>
<organism evidence="2 3">
    <name type="scientific">Anaerovibrio slackiae</name>
    <dbReference type="NCBI Taxonomy" id="2652309"/>
    <lineage>
        <taxon>Bacteria</taxon>
        <taxon>Bacillati</taxon>
        <taxon>Bacillota</taxon>
        <taxon>Negativicutes</taxon>
        <taxon>Selenomonadales</taxon>
        <taxon>Selenomonadaceae</taxon>
        <taxon>Anaerovibrio</taxon>
    </lineage>
</organism>
<dbReference type="PANTHER" id="PTHR13696">
    <property type="entry name" value="P-LOOP CONTAINING NUCLEOSIDE TRIPHOSPHATE HYDROLASE"/>
    <property type="match status" value="1"/>
</dbReference>
<dbReference type="Proteomes" id="UP000433181">
    <property type="component" value="Unassembled WGS sequence"/>
</dbReference>